<name>A0ABV7IUV6_9RHOB</name>
<dbReference type="Pfam" id="PF02643">
    <property type="entry name" value="DUF192"/>
    <property type="match status" value="1"/>
</dbReference>
<dbReference type="RefSeq" id="WP_380071264.1">
    <property type="nucleotide sequence ID" value="NZ_JBHRTO010000001.1"/>
</dbReference>
<dbReference type="InterPro" id="IPR038695">
    <property type="entry name" value="Saro_0823-like_sf"/>
</dbReference>
<dbReference type="PANTHER" id="PTHR37953:SF1">
    <property type="entry name" value="UPF0127 PROTEIN MJ1496"/>
    <property type="match status" value="1"/>
</dbReference>
<feature type="signal peptide" evidence="1">
    <location>
        <begin position="1"/>
        <end position="21"/>
    </location>
</feature>
<dbReference type="PANTHER" id="PTHR37953">
    <property type="entry name" value="UPF0127 PROTEIN MJ1496"/>
    <property type="match status" value="1"/>
</dbReference>
<proteinExistence type="predicted"/>
<dbReference type="Gene3D" id="2.60.120.1140">
    <property type="entry name" value="Protein of unknown function DUF192"/>
    <property type="match status" value="1"/>
</dbReference>
<reference evidence="3" key="1">
    <citation type="journal article" date="2019" name="Int. J. Syst. Evol. Microbiol.">
        <title>The Global Catalogue of Microorganisms (GCM) 10K type strain sequencing project: providing services to taxonomists for standard genome sequencing and annotation.</title>
        <authorList>
            <consortium name="The Broad Institute Genomics Platform"/>
            <consortium name="The Broad Institute Genome Sequencing Center for Infectious Disease"/>
            <person name="Wu L."/>
            <person name="Ma J."/>
        </authorList>
    </citation>
    <scope>NUCLEOTIDE SEQUENCE [LARGE SCALE GENOMIC DNA]</scope>
    <source>
        <strain evidence="3">KCTC 52039</strain>
    </source>
</reference>
<sequence>MGSGSSFLIGLAVVWAGAAHAACAPDTVELRGPSGVQRFSVQIADSEAERSKGLMFVEKMPASAGMLFVYEQPKHAYFWMKNTLLPLDMVFADATGRVTAVHSNAVPMDETPIDGGPDVAVVLEINAGLAKRMGIAPGAEMRSSAIDQSVAAWACGDE</sequence>
<organism evidence="2 3">
    <name type="scientific">Cypionkella sinensis</name>
    <dbReference type="NCBI Taxonomy" id="1756043"/>
    <lineage>
        <taxon>Bacteria</taxon>
        <taxon>Pseudomonadati</taxon>
        <taxon>Pseudomonadota</taxon>
        <taxon>Alphaproteobacteria</taxon>
        <taxon>Rhodobacterales</taxon>
        <taxon>Paracoccaceae</taxon>
        <taxon>Cypionkella</taxon>
    </lineage>
</organism>
<gene>
    <name evidence="2" type="ORF">ACFOGH_01380</name>
</gene>
<comment type="caution">
    <text evidence="2">The sequence shown here is derived from an EMBL/GenBank/DDBJ whole genome shotgun (WGS) entry which is preliminary data.</text>
</comment>
<accession>A0ABV7IUV6</accession>
<keyword evidence="3" id="KW-1185">Reference proteome</keyword>
<keyword evidence="1" id="KW-0732">Signal</keyword>
<evidence type="ECO:0000313" key="2">
    <source>
        <dbReference type="EMBL" id="MFC3179628.1"/>
    </source>
</evidence>
<dbReference type="InterPro" id="IPR003795">
    <property type="entry name" value="DUF192"/>
</dbReference>
<feature type="chain" id="PRO_5045376762" evidence="1">
    <location>
        <begin position="22"/>
        <end position="158"/>
    </location>
</feature>
<evidence type="ECO:0000256" key="1">
    <source>
        <dbReference type="SAM" id="SignalP"/>
    </source>
</evidence>
<protein>
    <submittedName>
        <fullName evidence="2">DUF192 domain-containing protein</fullName>
    </submittedName>
</protein>
<dbReference type="Proteomes" id="UP001595547">
    <property type="component" value="Unassembled WGS sequence"/>
</dbReference>
<dbReference type="EMBL" id="JBHRTO010000001">
    <property type="protein sequence ID" value="MFC3179628.1"/>
    <property type="molecule type" value="Genomic_DNA"/>
</dbReference>
<evidence type="ECO:0000313" key="3">
    <source>
        <dbReference type="Proteomes" id="UP001595547"/>
    </source>
</evidence>